<keyword evidence="1" id="KW-0472">Membrane</keyword>
<evidence type="ECO:0000313" key="3">
    <source>
        <dbReference type="Proteomes" id="UP000184387"/>
    </source>
</evidence>
<keyword evidence="1" id="KW-1133">Transmembrane helix</keyword>
<feature type="transmembrane region" description="Helical" evidence="1">
    <location>
        <begin position="31"/>
        <end position="48"/>
    </location>
</feature>
<proteinExistence type="predicted"/>
<evidence type="ECO:0000313" key="2">
    <source>
        <dbReference type="EMBL" id="SHJ99161.1"/>
    </source>
</evidence>
<protein>
    <submittedName>
        <fullName evidence="2">Uncharacterized protein</fullName>
    </submittedName>
</protein>
<sequence length="51" mass="5095">MRSLSLILLLAGGAGVLGTFAMALSGDTPGATRMAGIAASALILGMILHRR</sequence>
<reference evidence="2 3" key="1">
    <citation type="submission" date="2016-11" db="EMBL/GenBank/DDBJ databases">
        <authorList>
            <person name="Jaros S."/>
            <person name="Januszkiewicz K."/>
            <person name="Wedrychowicz H."/>
        </authorList>
    </citation>
    <scope>NUCLEOTIDE SEQUENCE [LARGE SCALE GENOMIC DNA]</scope>
    <source>
        <strain evidence="2 3">DSM 14916</strain>
    </source>
</reference>
<organism evidence="2 3">
    <name type="scientific">Muricoccus roseus</name>
    <dbReference type="NCBI Taxonomy" id="198092"/>
    <lineage>
        <taxon>Bacteria</taxon>
        <taxon>Pseudomonadati</taxon>
        <taxon>Pseudomonadota</taxon>
        <taxon>Alphaproteobacteria</taxon>
        <taxon>Acetobacterales</taxon>
        <taxon>Roseomonadaceae</taxon>
        <taxon>Muricoccus</taxon>
    </lineage>
</organism>
<accession>A0A1M6NTW9</accession>
<name>A0A1M6NTW9_9PROT</name>
<dbReference type="AlphaFoldDB" id="A0A1M6NTW9"/>
<dbReference type="STRING" id="198092.SAMN02745194_03909"/>
<gene>
    <name evidence="2" type="ORF">SAMN02745194_03909</name>
</gene>
<dbReference type="RefSeq" id="WP_175562686.1">
    <property type="nucleotide sequence ID" value="NZ_FQZF01000027.1"/>
</dbReference>
<keyword evidence="1" id="KW-0812">Transmembrane</keyword>
<dbReference type="EMBL" id="FQZF01000027">
    <property type="protein sequence ID" value="SHJ99161.1"/>
    <property type="molecule type" value="Genomic_DNA"/>
</dbReference>
<evidence type="ECO:0000256" key="1">
    <source>
        <dbReference type="SAM" id="Phobius"/>
    </source>
</evidence>
<dbReference type="Proteomes" id="UP000184387">
    <property type="component" value="Unassembled WGS sequence"/>
</dbReference>
<keyword evidence="3" id="KW-1185">Reference proteome</keyword>